<evidence type="ECO:0000256" key="4">
    <source>
        <dbReference type="ARBA" id="ARBA00022840"/>
    </source>
</evidence>
<dbReference type="PROSITE" id="PS00211">
    <property type="entry name" value="ABC_TRANSPORTER_1"/>
    <property type="match status" value="1"/>
</dbReference>
<keyword evidence="5" id="KW-1133">Transmembrane helix</keyword>
<feature type="transmembrane region" description="Helical" evidence="5">
    <location>
        <begin position="262"/>
        <end position="280"/>
    </location>
</feature>
<dbReference type="PROSITE" id="PS50893">
    <property type="entry name" value="ABC_TRANSPORTER_2"/>
    <property type="match status" value="1"/>
</dbReference>
<feature type="transmembrane region" description="Helical" evidence="5">
    <location>
        <begin position="710"/>
        <end position="729"/>
    </location>
</feature>
<keyword evidence="2" id="KW-0813">Transport</keyword>
<dbReference type="InterPro" id="IPR027417">
    <property type="entry name" value="P-loop_NTPase"/>
</dbReference>
<dbReference type="SMART" id="SM00382">
    <property type="entry name" value="AAA"/>
    <property type="match status" value="1"/>
</dbReference>
<comment type="similarity">
    <text evidence="1">Belongs to the ABC transporter superfamily.</text>
</comment>
<evidence type="ECO:0000256" key="2">
    <source>
        <dbReference type="ARBA" id="ARBA00022448"/>
    </source>
</evidence>
<dbReference type="InterPro" id="IPR017911">
    <property type="entry name" value="MacB-like_ATP-bd"/>
</dbReference>
<dbReference type="RefSeq" id="WP_256131170.1">
    <property type="nucleotide sequence ID" value="NZ_JANFXK010000003.1"/>
</dbReference>
<dbReference type="Proteomes" id="UP001524502">
    <property type="component" value="Unassembled WGS sequence"/>
</dbReference>
<keyword evidence="5" id="KW-0472">Membrane</keyword>
<evidence type="ECO:0000259" key="6">
    <source>
        <dbReference type="PROSITE" id="PS50893"/>
    </source>
</evidence>
<protein>
    <submittedName>
        <fullName evidence="7">ABC transporter ATP-binding protein</fullName>
    </submittedName>
</protein>
<evidence type="ECO:0000313" key="8">
    <source>
        <dbReference type="Proteomes" id="UP001524502"/>
    </source>
</evidence>
<evidence type="ECO:0000256" key="3">
    <source>
        <dbReference type="ARBA" id="ARBA00022741"/>
    </source>
</evidence>
<keyword evidence="3" id="KW-0547">Nucleotide-binding</keyword>
<dbReference type="PANTHER" id="PTHR42798">
    <property type="entry name" value="LIPOPROTEIN-RELEASING SYSTEM ATP-BINDING PROTEIN LOLD"/>
    <property type="match status" value="1"/>
</dbReference>
<dbReference type="Gene3D" id="3.40.50.300">
    <property type="entry name" value="P-loop containing nucleotide triphosphate hydrolases"/>
    <property type="match status" value="1"/>
</dbReference>
<feature type="transmembrane region" description="Helical" evidence="5">
    <location>
        <begin position="670"/>
        <end position="690"/>
    </location>
</feature>
<dbReference type="InterPro" id="IPR003439">
    <property type="entry name" value="ABC_transporter-like_ATP-bd"/>
</dbReference>
<dbReference type="InterPro" id="IPR025662">
    <property type="entry name" value="Sigma_54_int_dom_ATP-bd_1"/>
</dbReference>
<name>A0ABT1RLE3_9FIRM</name>
<dbReference type="Pfam" id="PF00005">
    <property type="entry name" value="ABC_tran"/>
    <property type="match status" value="1"/>
</dbReference>
<evidence type="ECO:0000256" key="5">
    <source>
        <dbReference type="SAM" id="Phobius"/>
    </source>
</evidence>
<dbReference type="GO" id="GO:0005524">
    <property type="term" value="F:ATP binding"/>
    <property type="evidence" value="ECO:0007669"/>
    <property type="project" value="UniProtKB-KW"/>
</dbReference>
<reference evidence="7 8" key="1">
    <citation type="submission" date="2022-06" db="EMBL/GenBank/DDBJ databases">
        <title>Isolation of gut microbiota from human fecal samples.</title>
        <authorList>
            <person name="Pamer E.G."/>
            <person name="Barat B."/>
            <person name="Waligurski E."/>
            <person name="Medina S."/>
            <person name="Paddock L."/>
            <person name="Mostad J."/>
        </authorList>
    </citation>
    <scope>NUCLEOTIDE SEQUENCE [LARGE SCALE GENOMIC DNA]</scope>
    <source>
        <strain evidence="7 8">SL.3.17</strain>
    </source>
</reference>
<dbReference type="InterPro" id="IPR017871">
    <property type="entry name" value="ABC_transporter-like_CS"/>
</dbReference>
<dbReference type="PANTHER" id="PTHR42798:SF6">
    <property type="entry name" value="CELL DIVISION ATP-BINDING PROTEIN FTSE"/>
    <property type="match status" value="1"/>
</dbReference>
<organism evidence="7 8">
    <name type="scientific">Anaerovorax odorimutans</name>
    <dbReference type="NCBI Taxonomy" id="109327"/>
    <lineage>
        <taxon>Bacteria</taxon>
        <taxon>Bacillati</taxon>
        <taxon>Bacillota</taxon>
        <taxon>Clostridia</taxon>
        <taxon>Peptostreptococcales</taxon>
        <taxon>Anaerovoracaceae</taxon>
        <taxon>Anaerovorax</taxon>
    </lineage>
</organism>
<dbReference type="InterPro" id="IPR003593">
    <property type="entry name" value="AAA+_ATPase"/>
</dbReference>
<keyword evidence="8" id="KW-1185">Reference proteome</keyword>
<accession>A0ABT1RLE3</accession>
<sequence length="745" mass="84324">MNFLIRLKNVSKFYYSKGMIASGFSKVNLEFDVGEFVVITGESGSGKSTLLNVISGLDSYEEGELYINGRETSHYLAADFEEYRKKYIGNIFQNFNLINSYTVYQNVELILRINGYKKSQIREKVPAIIERVGLSEYSKTKVSKLSGGQKQRVSIARALAKDTSVVVADEPTGNLDSKSAEGITQLLSEISKDKLVIVVTHNYDQFAPYATRKIKMHDGKIVEDEQLRQTHFAGPVQQEDIPVGNISAGSKLRLGLRNTFNIIPKFLLLLVVFLFVVLAVTSEYTTFKQSDDEAAKMGYNDYFQNYSQDRIILKKADGKAFTDEDYQKLRAAKNVKSVVREDILMDNSIYIEGLENNDFAYDAFPRSLSDFKGKLAHGRLPEKENEVVISGPSEDYYLRSDNVDGLIDHTFSIMTPTETTMKVKVVGVAYEELANDMSFYGGNIYMQDSRIEKLLRETYGYRSQVKTTAGDTVLPYDMGGMMYRPVANSNVEKGDCLVSEELNGYYKKGKAAGQDITISAKNIFYGKSIKLKVKDTYNKKNFTAKTGIKDFEDNDGAIYINKADYNKLFEAKNYQSTVYVKDMKEIDSTVAALNNMGYETLAVKDTIYDMSNDLTSIVQVPIAVIILFAVFFIAYFVIRLILRSRVSYFSILRMLGLAKKNIRRILDVELFAIVNIAFGLFLIAVLLVNYDVIRVEYLKTLIEYLKVTDYIILYAVLLVMSYLISGKFARNLFKKTAMGSFREEA</sequence>
<dbReference type="EMBL" id="JANFXK010000003">
    <property type="protein sequence ID" value="MCQ4635987.1"/>
    <property type="molecule type" value="Genomic_DNA"/>
</dbReference>
<feature type="transmembrane region" description="Helical" evidence="5">
    <location>
        <begin position="620"/>
        <end position="642"/>
    </location>
</feature>
<keyword evidence="4 7" id="KW-0067">ATP-binding</keyword>
<comment type="caution">
    <text evidence="7">The sequence shown here is derived from an EMBL/GenBank/DDBJ whole genome shotgun (WGS) entry which is preliminary data.</text>
</comment>
<proteinExistence type="inferred from homology"/>
<evidence type="ECO:0000256" key="1">
    <source>
        <dbReference type="ARBA" id="ARBA00005417"/>
    </source>
</evidence>
<keyword evidence="5" id="KW-0812">Transmembrane</keyword>
<dbReference type="PROSITE" id="PS00675">
    <property type="entry name" value="SIGMA54_INTERACT_1"/>
    <property type="match status" value="1"/>
</dbReference>
<feature type="domain" description="ABC transporter" evidence="6">
    <location>
        <begin position="5"/>
        <end position="243"/>
    </location>
</feature>
<dbReference type="CDD" id="cd03255">
    <property type="entry name" value="ABC_MJ0796_LolCDE_FtsE"/>
    <property type="match status" value="1"/>
</dbReference>
<evidence type="ECO:0000313" key="7">
    <source>
        <dbReference type="EMBL" id="MCQ4635987.1"/>
    </source>
</evidence>
<gene>
    <name evidence="7" type="ORF">NE619_04550</name>
</gene>
<dbReference type="SUPFAM" id="SSF52540">
    <property type="entry name" value="P-loop containing nucleoside triphosphate hydrolases"/>
    <property type="match status" value="1"/>
</dbReference>